<dbReference type="Gene3D" id="1.10.10.2590">
    <property type="entry name" value="BEN domain"/>
    <property type="match status" value="1"/>
</dbReference>
<dbReference type="GO" id="GO:0003714">
    <property type="term" value="F:transcription corepressor activity"/>
    <property type="evidence" value="ECO:0007669"/>
    <property type="project" value="InterPro"/>
</dbReference>
<evidence type="ECO:0000256" key="1">
    <source>
        <dbReference type="ARBA" id="ARBA00004123"/>
    </source>
</evidence>
<dbReference type="GeneID" id="115630453"/>
<gene>
    <name evidence="8" type="primary">LOC115630453</name>
</gene>
<keyword evidence="3" id="KW-0805">Transcription regulation</keyword>
<accession>A0A6J2U5S7</accession>
<dbReference type="OrthoDB" id="8186171at2759"/>
<sequence length="418" mass="47256">MEGEVIDVDQYINLEIQRQCLNARPVQMQNVKLARMLGKPITSSFKDAVTKPRVLDVKLLTKAPTSDSTEGRQFLRFAPAVKDKDIMETNILKEANKATNPRTIGVKLMTKEVTFKEANVLQDSFQKQNPIRGARPQPRNVMIDKEVGRNEVDKLRNLKDPGQLKKPRIIDVTLVAMAPPFDIKADRETNVEPLPPVQHFFKEQVAKIERSQSHYLQLFKRVNSMLETLNKRYDGREADVENVDDIEYKSDSSLTAKRKCHNMSSSSLDRQDFIELHSNTEKVEGEYPKRIRQAKGDEVVVLGPNGTQITSAQFDSVDWATPQVATRGILMAVFTSDELATHTLTGKPSPAFYGRERPAKMQLDPLKVDDIITAVTSTIGGKERHIRSTITTKCADTAKKYRRRAKKATRNTVIVLDN</sequence>
<dbReference type="Proteomes" id="UP000504634">
    <property type="component" value="Unplaced"/>
</dbReference>
<dbReference type="AlphaFoldDB" id="A0A6J2U5S7"/>
<keyword evidence="2" id="KW-0678">Repressor</keyword>
<dbReference type="GO" id="GO:0045746">
    <property type="term" value="P:negative regulation of Notch signaling pathway"/>
    <property type="evidence" value="ECO:0007669"/>
    <property type="project" value="InterPro"/>
</dbReference>
<dbReference type="PROSITE" id="PS51457">
    <property type="entry name" value="BEN"/>
    <property type="match status" value="1"/>
</dbReference>
<dbReference type="GO" id="GO:0005634">
    <property type="term" value="C:nucleus"/>
    <property type="evidence" value="ECO:0007669"/>
    <property type="project" value="UniProtKB-SubCell"/>
</dbReference>
<evidence type="ECO:0000259" key="6">
    <source>
        <dbReference type="PROSITE" id="PS51457"/>
    </source>
</evidence>
<dbReference type="InterPro" id="IPR018379">
    <property type="entry name" value="BEN_domain"/>
</dbReference>
<keyword evidence="4" id="KW-0804">Transcription</keyword>
<name>A0A6J2U5S7_DROLE</name>
<protein>
    <submittedName>
        <fullName evidence="8">Early boundary activity protein 2</fullName>
    </submittedName>
</protein>
<dbReference type="SMART" id="SM01025">
    <property type="entry name" value="BEN"/>
    <property type="match status" value="1"/>
</dbReference>
<reference evidence="8" key="1">
    <citation type="submission" date="2025-08" db="UniProtKB">
        <authorList>
            <consortium name="RefSeq"/>
        </authorList>
    </citation>
    <scope>IDENTIFICATION</scope>
    <source>
        <strain evidence="8">11010-0011.00</strain>
        <tissue evidence="8">Whole body</tissue>
    </source>
</reference>
<dbReference type="RefSeq" id="XP_030382873.1">
    <property type="nucleotide sequence ID" value="XM_030527013.1"/>
</dbReference>
<comment type="subcellular location">
    <subcellularLocation>
        <location evidence="1">Nucleus</location>
    </subcellularLocation>
</comment>
<dbReference type="CTD" id="33442"/>
<evidence type="ECO:0000256" key="4">
    <source>
        <dbReference type="ARBA" id="ARBA00023163"/>
    </source>
</evidence>
<evidence type="ECO:0000256" key="2">
    <source>
        <dbReference type="ARBA" id="ARBA00022491"/>
    </source>
</evidence>
<feature type="domain" description="BEN" evidence="6">
    <location>
        <begin position="304"/>
        <end position="401"/>
    </location>
</feature>
<keyword evidence="7" id="KW-1185">Reference proteome</keyword>
<proteinExistence type="predicted"/>
<evidence type="ECO:0000256" key="5">
    <source>
        <dbReference type="ARBA" id="ARBA00023242"/>
    </source>
</evidence>
<evidence type="ECO:0000256" key="3">
    <source>
        <dbReference type="ARBA" id="ARBA00023015"/>
    </source>
</evidence>
<keyword evidence="5" id="KW-0539">Nucleus</keyword>
<dbReference type="InterPro" id="IPR037496">
    <property type="entry name" value="BEND6-like"/>
</dbReference>
<evidence type="ECO:0000313" key="7">
    <source>
        <dbReference type="Proteomes" id="UP000504634"/>
    </source>
</evidence>
<evidence type="ECO:0000313" key="8">
    <source>
        <dbReference type="RefSeq" id="XP_030382873.1"/>
    </source>
</evidence>
<dbReference type="GO" id="GO:0003677">
    <property type="term" value="F:DNA binding"/>
    <property type="evidence" value="ECO:0007669"/>
    <property type="project" value="InterPro"/>
</dbReference>
<dbReference type="PANTHER" id="PTHR35346:SF1">
    <property type="entry name" value="BEN DOMAIN-CONTAINING PROTEIN 6"/>
    <property type="match status" value="1"/>
</dbReference>
<dbReference type="GO" id="GO:0045666">
    <property type="term" value="P:positive regulation of neuron differentiation"/>
    <property type="evidence" value="ECO:0007669"/>
    <property type="project" value="InterPro"/>
</dbReference>
<organism evidence="7 8">
    <name type="scientific">Drosophila lebanonensis</name>
    <name type="common">Fruit fly</name>
    <name type="synonym">Scaptodrosophila lebanonensis</name>
    <dbReference type="NCBI Taxonomy" id="7225"/>
    <lineage>
        <taxon>Eukaryota</taxon>
        <taxon>Metazoa</taxon>
        <taxon>Ecdysozoa</taxon>
        <taxon>Arthropoda</taxon>
        <taxon>Hexapoda</taxon>
        <taxon>Insecta</taxon>
        <taxon>Pterygota</taxon>
        <taxon>Neoptera</taxon>
        <taxon>Endopterygota</taxon>
        <taxon>Diptera</taxon>
        <taxon>Brachycera</taxon>
        <taxon>Muscomorpha</taxon>
        <taxon>Ephydroidea</taxon>
        <taxon>Drosophilidae</taxon>
        <taxon>Scaptodrosophila</taxon>
    </lineage>
</organism>
<dbReference type="Pfam" id="PF10523">
    <property type="entry name" value="BEN"/>
    <property type="match status" value="1"/>
</dbReference>
<dbReference type="PANTHER" id="PTHR35346">
    <property type="entry name" value="BEN DOMAIN-CONTAINING PROTEIN 6"/>
    <property type="match status" value="1"/>
</dbReference>